<protein>
    <recommendedName>
        <fullName evidence="2">YecA family protein</fullName>
    </recommendedName>
</protein>
<name>A0A3B0Z9Z7_9ZZZZ</name>
<dbReference type="EMBL" id="UOFP01000316">
    <property type="protein sequence ID" value="VAW90238.1"/>
    <property type="molecule type" value="Genomic_DNA"/>
</dbReference>
<dbReference type="SUPFAM" id="SSF101327">
    <property type="entry name" value="YgfB-like"/>
    <property type="match status" value="1"/>
</dbReference>
<dbReference type="InterPro" id="IPR036255">
    <property type="entry name" value="YgfB-like_sf"/>
</dbReference>
<sequence>MASNKKSSPKVKMPLDENLRRLSAFLMQNKRPEQTLCLAQLQGFLFAVSGAPYEIEAEDWLPVIFNEQEPAFQSDDEADAVLEVVMALYNYLDQQIEERKVALPANCLPADAWEDNFAKSSPFRLWCSGFLIGHGWLEECWEGLEEALDEEIGSAMMVMSFYAERELAVDFHADYAEPDESFEVMAEAMLAEFDEAMVRYADIGAMLRSDNEQE</sequence>
<dbReference type="Pfam" id="PF03695">
    <property type="entry name" value="UPF0149"/>
    <property type="match status" value="1"/>
</dbReference>
<dbReference type="AlphaFoldDB" id="A0A3B0Z9Z7"/>
<reference evidence="1" key="1">
    <citation type="submission" date="2018-06" db="EMBL/GenBank/DDBJ databases">
        <authorList>
            <person name="Zhirakovskaya E."/>
        </authorList>
    </citation>
    <scope>NUCLEOTIDE SEQUENCE</scope>
</reference>
<gene>
    <name evidence="1" type="ORF">MNBD_GAMMA18-2311</name>
</gene>
<dbReference type="InterPro" id="IPR011978">
    <property type="entry name" value="YgfB-like"/>
</dbReference>
<accession>A0A3B0Z9Z7</accession>
<evidence type="ECO:0000313" key="1">
    <source>
        <dbReference type="EMBL" id="VAW90238.1"/>
    </source>
</evidence>
<organism evidence="1">
    <name type="scientific">hydrothermal vent metagenome</name>
    <dbReference type="NCBI Taxonomy" id="652676"/>
    <lineage>
        <taxon>unclassified sequences</taxon>
        <taxon>metagenomes</taxon>
        <taxon>ecological metagenomes</taxon>
    </lineage>
</organism>
<dbReference type="Gene3D" id="1.20.120.740">
    <property type="entry name" value="YgfB uncharacterised protein family UPF0149, PF03695"/>
    <property type="match status" value="1"/>
</dbReference>
<dbReference type="NCBIfam" id="TIGR02292">
    <property type="entry name" value="ygfB_yecA"/>
    <property type="match status" value="1"/>
</dbReference>
<proteinExistence type="predicted"/>
<evidence type="ECO:0008006" key="2">
    <source>
        <dbReference type="Google" id="ProtNLM"/>
    </source>
</evidence>